<evidence type="ECO:0000256" key="4">
    <source>
        <dbReference type="ARBA" id="ARBA00023163"/>
    </source>
</evidence>
<dbReference type="Pfam" id="PF03466">
    <property type="entry name" value="LysR_substrate"/>
    <property type="match status" value="1"/>
</dbReference>
<keyword evidence="3" id="KW-0238">DNA-binding</keyword>
<evidence type="ECO:0000256" key="1">
    <source>
        <dbReference type="ARBA" id="ARBA00009437"/>
    </source>
</evidence>
<dbReference type="InterPro" id="IPR000847">
    <property type="entry name" value="LysR_HTH_N"/>
</dbReference>
<dbReference type="Gene3D" id="1.10.10.10">
    <property type="entry name" value="Winged helix-like DNA-binding domain superfamily/Winged helix DNA-binding domain"/>
    <property type="match status" value="1"/>
</dbReference>
<name>A0AAW8STV8_9ENTE</name>
<dbReference type="PROSITE" id="PS50931">
    <property type="entry name" value="HTH_LYSR"/>
    <property type="match status" value="1"/>
</dbReference>
<dbReference type="InterPro" id="IPR005119">
    <property type="entry name" value="LysR_subst-bd"/>
</dbReference>
<comment type="similarity">
    <text evidence="1">Belongs to the LysR transcriptional regulatory family.</text>
</comment>
<dbReference type="InterPro" id="IPR050950">
    <property type="entry name" value="HTH-type_LysR_regulators"/>
</dbReference>
<dbReference type="PANTHER" id="PTHR30419">
    <property type="entry name" value="HTH-TYPE TRANSCRIPTIONAL REGULATOR YBHD"/>
    <property type="match status" value="1"/>
</dbReference>
<dbReference type="SUPFAM" id="SSF46785">
    <property type="entry name" value="Winged helix' DNA-binding domain"/>
    <property type="match status" value="1"/>
</dbReference>
<dbReference type="Proteomes" id="UP001249240">
    <property type="component" value="Unassembled WGS sequence"/>
</dbReference>
<evidence type="ECO:0000313" key="7">
    <source>
        <dbReference type="Proteomes" id="UP001249240"/>
    </source>
</evidence>
<evidence type="ECO:0000256" key="2">
    <source>
        <dbReference type="ARBA" id="ARBA00023015"/>
    </source>
</evidence>
<dbReference type="GO" id="GO:0005829">
    <property type="term" value="C:cytosol"/>
    <property type="evidence" value="ECO:0007669"/>
    <property type="project" value="TreeGrafter"/>
</dbReference>
<dbReference type="RefSeq" id="WP_010746615.1">
    <property type="nucleotide sequence ID" value="NZ_BAAAXM010000009.1"/>
</dbReference>
<dbReference type="PANTHER" id="PTHR30419:SF28">
    <property type="entry name" value="HTH-TYPE TRANSCRIPTIONAL REGULATOR BSDA"/>
    <property type="match status" value="1"/>
</dbReference>
<dbReference type="PRINTS" id="PR00039">
    <property type="entry name" value="HTHLYSR"/>
</dbReference>
<sequence length="300" mass="33598">MNLQHLKYFDVLAREQHYTRSSKILNVTQPSLSNAIASLEDELGITLFEKKGRNVVLTKPGKIFQDYIARTLGTLDDGIETVTKISKGSGFISFAFLPVLGTTFVPKLVRGFHDANPDKEILFDFHTSSGVTREIVDGIKTMHYDIGIASYLPDEPSVEFLPIASQELVVIAPLDHPLAQFDNIYLEQTQPYEQIGFSKSSGLRNVIDEIFKKNNCSYNIVYEVTVDQVIAGLVSQGFGIAVVPNMSILKHLPLKTIHLKNVIQDRSFYLVTNKEAYLTPAVISFKEFVLAHSDPKEIVY</sequence>
<dbReference type="EMBL" id="JARPXM010000003">
    <property type="protein sequence ID" value="MDT2537556.1"/>
    <property type="molecule type" value="Genomic_DNA"/>
</dbReference>
<proteinExistence type="inferred from homology"/>
<dbReference type="AlphaFoldDB" id="A0AAW8STV8"/>
<organism evidence="6 7">
    <name type="scientific">Enterococcus raffinosus</name>
    <dbReference type="NCBI Taxonomy" id="71452"/>
    <lineage>
        <taxon>Bacteria</taxon>
        <taxon>Bacillati</taxon>
        <taxon>Bacillota</taxon>
        <taxon>Bacilli</taxon>
        <taxon>Lactobacillales</taxon>
        <taxon>Enterococcaceae</taxon>
        <taxon>Enterococcus</taxon>
    </lineage>
</organism>
<keyword evidence="4" id="KW-0804">Transcription</keyword>
<dbReference type="Gene3D" id="3.40.190.290">
    <property type="match status" value="1"/>
</dbReference>
<dbReference type="GO" id="GO:0003677">
    <property type="term" value="F:DNA binding"/>
    <property type="evidence" value="ECO:0007669"/>
    <property type="project" value="UniProtKB-KW"/>
</dbReference>
<dbReference type="Pfam" id="PF00126">
    <property type="entry name" value="HTH_1"/>
    <property type="match status" value="1"/>
</dbReference>
<dbReference type="InterPro" id="IPR036390">
    <property type="entry name" value="WH_DNA-bd_sf"/>
</dbReference>
<accession>A0AAW8STV8</accession>
<dbReference type="SUPFAM" id="SSF53850">
    <property type="entry name" value="Periplasmic binding protein-like II"/>
    <property type="match status" value="1"/>
</dbReference>
<feature type="domain" description="HTH lysR-type" evidence="5">
    <location>
        <begin position="1"/>
        <end position="58"/>
    </location>
</feature>
<comment type="caution">
    <text evidence="6">The sequence shown here is derived from an EMBL/GenBank/DDBJ whole genome shotgun (WGS) entry which is preliminary data.</text>
</comment>
<gene>
    <name evidence="6" type="ORF">P7D78_05440</name>
</gene>
<evidence type="ECO:0000259" key="5">
    <source>
        <dbReference type="PROSITE" id="PS50931"/>
    </source>
</evidence>
<evidence type="ECO:0000313" key="6">
    <source>
        <dbReference type="EMBL" id="MDT2537556.1"/>
    </source>
</evidence>
<evidence type="ECO:0000256" key="3">
    <source>
        <dbReference type="ARBA" id="ARBA00023125"/>
    </source>
</evidence>
<reference evidence="6" key="1">
    <citation type="submission" date="2023-03" db="EMBL/GenBank/DDBJ databases">
        <authorList>
            <person name="Shen W."/>
            <person name="Cai J."/>
        </authorList>
    </citation>
    <scope>NUCLEOTIDE SEQUENCE</scope>
    <source>
        <strain evidence="6">B646-2</strain>
    </source>
</reference>
<protein>
    <submittedName>
        <fullName evidence="6">LysR family transcriptional regulator</fullName>
    </submittedName>
</protein>
<dbReference type="InterPro" id="IPR036388">
    <property type="entry name" value="WH-like_DNA-bd_sf"/>
</dbReference>
<keyword evidence="2" id="KW-0805">Transcription regulation</keyword>
<dbReference type="GO" id="GO:0003700">
    <property type="term" value="F:DNA-binding transcription factor activity"/>
    <property type="evidence" value="ECO:0007669"/>
    <property type="project" value="InterPro"/>
</dbReference>